<protein>
    <submittedName>
        <fullName evidence="1">Uncharacterized protein</fullName>
    </submittedName>
</protein>
<evidence type="ECO:0000313" key="1">
    <source>
        <dbReference type="EMBL" id="QBZ81252.1"/>
    </source>
</evidence>
<dbReference type="EMBL" id="MK174290">
    <property type="protein sequence ID" value="QBZ81252.1"/>
    <property type="molecule type" value="Genomic_DNA"/>
</dbReference>
<sequence>MLRRHQTLALDGVAKVIHYYDQESPLADDAHVAARLLQAFIAGLVQAPSDMDRDRAMTAARRVAATLIDPIVRFDAGRPLGNVGTVKSVVSNARSAVYHAATSLLGKPLGDAVVYLMGALVVSTERWASCPSQPLYHSLTYRDTFALLARADSLTLEALAEALMSGIVPERRRRHRKGPIRRATYAAPLGHRCRRTIDVEAQRTTLIFYYAFGPTNLISTLTCCHASTHGM</sequence>
<name>A0A4D6EIJ8_9VIRU</name>
<evidence type="ECO:0000313" key="2">
    <source>
        <dbReference type="Proteomes" id="UP001237152"/>
    </source>
</evidence>
<proteinExistence type="predicted"/>
<reference evidence="1" key="1">
    <citation type="journal article" date="2019" name="Front. Microbiol.">
        <title>Pandoravirus Celtis Illustrates the Microevolution Processes at Work in the Giant Pandoraviridae Genomes.</title>
        <authorList>
            <person name="Legendre M."/>
            <person name="Alempic J.M."/>
            <person name="Philippe N."/>
            <person name="Lartigue A."/>
            <person name="Jeudy S."/>
            <person name="Poirot O."/>
            <person name="Ta N.T."/>
            <person name="Nin S."/>
            <person name="Coute Y."/>
            <person name="Abergel C."/>
            <person name="Claverie J.M."/>
        </authorList>
    </citation>
    <scope>NUCLEOTIDE SEQUENCE</scope>
</reference>
<organism evidence="1 2">
    <name type="scientific">Pandoravirus celtis</name>
    <dbReference type="NCBI Taxonomy" id="2568002"/>
    <lineage>
        <taxon>Viruses</taxon>
        <taxon>Pandoravirus</taxon>
    </lineage>
</organism>
<accession>A0A4D6EIJ8</accession>
<dbReference type="Proteomes" id="UP001237152">
    <property type="component" value="Segment"/>
</dbReference>
<gene>
    <name evidence="1" type="ORF">pclt_cds_664</name>
</gene>